<reference evidence="1 2" key="1">
    <citation type="journal article" date="2018" name="Front. Plant Sci.">
        <title>Red Clover (Trifolium pratense) and Zigzag Clover (T. medium) - A Picture of Genomic Similarities and Differences.</title>
        <authorList>
            <person name="Dluhosova J."/>
            <person name="Istvanek J."/>
            <person name="Nedelnik J."/>
            <person name="Repkova J."/>
        </authorList>
    </citation>
    <scope>NUCLEOTIDE SEQUENCE [LARGE SCALE GENOMIC DNA]</scope>
    <source>
        <strain evidence="2">cv. 10/8</strain>
        <tissue evidence="1">Leaf</tissue>
    </source>
</reference>
<organism evidence="1 2">
    <name type="scientific">Trifolium medium</name>
    <dbReference type="NCBI Taxonomy" id="97028"/>
    <lineage>
        <taxon>Eukaryota</taxon>
        <taxon>Viridiplantae</taxon>
        <taxon>Streptophyta</taxon>
        <taxon>Embryophyta</taxon>
        <taxon>Tracheophyta</taxon>
        <taxon>Spermatophyta</taxon>
        <taxon>Magnoliopsida</taxon>
        <taxon>eudicotyledons</taxon>
        <taxon>Gunneridae</taxon>
        <taxon>Pentapetalae</taxon>
        <taxon>rosids</taxon>
        <taxon>fabids</taxon>
        <taxon>Fabales</taxon>
        <taxon>Fabaceae</taxon>
        <taxon>Papilionoideae</taxon>
        <taxon>50 kb inversion clade</taxon>
        <taxon>NPAAA clade</taxon>
        <taxon>Hologalegina</taxon>
        <taxon>IRL clade</taxon>
        <taxon>Trifolieae</taxon>
        <taxon>Trifolium</taxon>
    </lineage>
</organism>
<dbReference type="EMBL" id="LXQA010389116">
    <property type="protein sequence ID" value="MCI48618.1"/>
    <property type="molecule type" value="Genomic_DNA"/>
</dbReference>
<protein>
    <submittedName>
        <fullName evidence="1">Uncharacterized protein</fullName>
    </submittedName>
</protein>
<evidence type="ECO:0000313" key="2">
    <source>
        <dbReference type="Proteomes" id="UP000265520"/>
    </source>
</evidence>
<comment type="caution">
    <text evidence="1">The sequence shown here is derived from an EMBL/GenBank/DDBJ whole genome shotgun (WGS) entry which is preliminary data.</text>
</comment>
<dbReference type="AlphaFoldDB" id="A0A392SI89"/>
<keyword evidence="2" id="KW-1185">Reference proteome</keyword>
<dbReference type="Proteomes" id="UP000265520">
    <property type="component" value="Unassembled WGS sequence"/>
</dbReference>
<name>A0A392SI89_9FABA</name>
<feature type="non-terminal residue" evidence="1">
    <location>
        <position position="1"/>
    </location>
</feature>
<accession>A0A392SI89</accession>
<proteinExistence type="predicted"/>
<evidence type="ECO:0000313" key="1">
    <source>
        <dbReference type="EMBL" id="MCI48618.1"/>
    </source>
</evidence>
<sequence length="67" mass="7470">YHEFSVGSSNLHLKMLKIALRIDGLKQKTGLELLAARGAPVPCARRRRLQNEAFASVGSARRARLLR</sequence>